<dbReference type="EMBL" id="JAAITX010000003">
    <property type="protein sequence ID" value="NVH58412.1"/>
    <property type="molecule type" value="Genomic_DNA"/>
</dbReference>
<dbReference type="Proteomes" id="UP000528555">
    <property type="component" value="Unassembled WGS sequence"/>
</dbReference>
<protein>
    <submittedName>
        <fullName evidence="2">Abi family protein</fullName>
    </submittedName>
</protein>
<comment type="caution">
    <text evidence="2">The sequence shown here is derived from an EMBL/GenBank/DDBJ whole genome shotgun (WGS) entry which is preliminary data.</text>
</comment>
<dbReference type="InterPro" id="IPR011664">
    <property type="entry name" value="Abi_system_AbiD/AbiF-like"/>
</dbReference>
<dbReference type="EMBL" id="JAAIUO010000003">
    <property type="protein sequence ID" value="NSK14638.1"/>
    <property type="molecule type" value="Genomic_DNA"/>
</dbReference>
<organism evidence="2 3">
    <name type="scientific">Dorea phocaeensis</name>
    <dbReference type="NCBI Taxonomy" id="2040291"/>
    <lineage>
        <taxon>Bacteria</taxon>
        <taxon>Bacillati</taxon>
        <taxon>Bacillota</taxon>
        <taxon>Clostridia</taxon>
        <taxon>Lachnospirales</taxon>
        <taxon>Lachnospiraceae</taxon>
        <taxon>Dorea</taxon>
    </lineage>
</organism>
<accession>A0A850HKF8</accession>
<keyword evidence="3" id="KW-1185">Reference proteome</keyword>
<evidence type="ECO:0000313" key="2">
    <source>
        <dbReference type="EMBL" id="NVH58412.1"/>
    </source>
</evidence>
<evidence type="ECO:0000313" key="4">
    <source>
        <dbReference type="Proteomes" id="UP000701680"/>
    </source>
</evidence>
<reference evidence="2" key="2">
    <citation type="submission" date="2020-02" db="EMBL/GenBank/DDBJ databases">
        <authorList>
            <person name="Littmann E."/>
            <person name="Sorbara M."/>
        </authorList>
    </citation>
    <scope>NUCLEOTIDE SEQUENCE</scope>
    <source>
        <strain evidence="2">MSK.17.11</strain>
        <strain evidence="1">MSK.17.38</strain>
    </source>
</reference>
<name>A0A850HKF8_9FIRM</name>
<evidence type="ECO:0000313" key="3">
    <source>
        <dbReference type="Proteomes" id="UP000528555"/>
    </source>
</evidence>
<proteinExistence type="predicted"/>
<sequence>MKITSQEDVEKALKSIGFYRLRGYSFQLYDNAAKKYVSGTKFEDIIKLYQFDQELSALVFPMISKIEVALRVRLVEALLIHGEPLVLQDSSIFREKKRYWQNMATVASEIARSILI</sequence>
<evidence type="ECO:0000313" key="1">
    <source>
        <dbReference type="EMBL" id="NSK14638.1"/>
    </source>
</evidence>
<dbReference type="Proteomes" id="UP000701680">
    <property type="component" value="Unassembled WGS sequence"/>
</dbReference>
<dbReference type="AlphaFoldDB" id="A0A850HKF8"/>
<gene>
    <name evidence="2" type="ORF">G5A66_07080</name>
    <name evidence="1" type="ORF">G5A75_07100</name>
</gene>
<dbReference type="Pfam" id="PF07751">
    <property type="entry name" value="Abi_2"/>
    <property type="match status" value="1"/>
</dbReference>
<reference evidence="3 4" key="1">
    <citation type="journal article" date="2020" name="Cell Host Microbe">
        <title>Functional and Genomic Variation between Human-Derived Isolates of Lachnospiraceae Reveals Inter- and Intra-Species Diversity.</title>
        <authorList>
            <person name="Sorbara M.T."/>
            <person name="Littmann E.R."/>
            <person name="Fontana E."/>
            <person name="Moody T.U."/>
            <person name="Kohout C.E."/>
            <person name="Gjonbalaj M."/>
            <person name="Eaton V."/>
            <person name="Seok R."/>
            <person name="Leiner I.M."/>
            <person name="Pamer E.G."/>
        </authorList>
    </citation>
    <scope>NUCLEOTIDE SEQUENCE [LARGE SCALE GENOMIC DNA]</scope>
    <source>
        <strain evidence="2 3">MSK.17.11</strain>
        <strain evidence="1 4">MSK.17.38</strain>
    </source>
</reference>